<evidence type="ECO:0000256" key="1">
    <source>
        <dbReference type="PROSITE-ProRule" id="PRU00169"/>
    </source>
</evidence>
<name>A0ABR7V415_9FLAO</name>
<dbReference type="PANTHER" id="PTHR37299">
    <property type="entry name" value="TRANSCRIPTIONAL REGULATOR-RELATED"/>
    <property type="match status" value="1"/>
</dbReference>
<comment type="caution">
    <text evidence="4">The sequence shown here is derived from an EMBL/GenBank/DDBJ whole genome shotgun (WGS) entry which is preliminary data.</text>
</comment>
<protein>
    <submittedName>
        <fullName evidence="4">Response regulator transcription factor</fullName>
    </submittedName>
</protein>
<keyword evidence="5" id="KW-1185">Reference proteome</keyword>
<dbReference type="PANTHER" id="PTHR37299:SF1">
    <property type="entry name" value="STAGE 0 SPORULATION PROTEIN A HOMOLOG"/>
    <property type="match status" value="1"/>
</dbReference>
<feature type="domain" description="HTH LytTR-type" evidence="3">
    <location>
        <begin position="135"/>
        <end position="235"/>
    </location>
</feature>
<evidence type="ECO:0000259" key="3">
    <source>
        <dbReference type="PROSITE" id="PS50930"/>
    </source>
</evidence>
<dbReference type="SUPFAM" id="SSF52172">
    <property type="entry name" value="CheY-like"/>
    <property type="match status" value="1"/>
</dbReference>
<evidence type="ECO:0000313" key="4">
    <source>
        <dbReference type="EMBL" id="MBD0777888.1"/>
    </source>
</evidence>
<dbReference type="Proteomes" id="UP001166021">
    <property type="component" value="Unassembled WGS sequence"/>
</dbReference>
<proteinExistence type="predicted"/>
<dbReference type="PROSITE" id="PS50930">
    <property type="entry name" value="HTH_LYTTR"/>
    <property type="match status" value="1"/>
</dbReference>
<dbReference type="InterPro" id="IPR007492">
    <property type="entry name" value="LytTR_DNA-bd_dom"/>
</dbReference>
<evidence type="ECO:0000259" key="2">
    <source>
        <dbReference type="PROSITE" id="PS50110"/>
    </source>
</evidence>
<organism evidence="4 5">
    <name type="scientific">Maribacter aquimaris</name>
    <dbReference type="NCBI Taxonomy" id="2737171"/>
    <lineage>
        <taxon>Bacteria</taxon>
        <taxon>Pseudomonadati</taxon>
        <taxon>Bacteroidota</taxon>
        <taxon>Flavobacteriia</taxon>
        <taxon>Flavobacteriales</taxon>
        <taxon>Flavobacteriaceae</taxon>
        <taxon>Maribacter</taxon>
    </lineage>
</organism>
<dbReference type="EMBL" id="JABTCF010000004">
    <property type="protein sequence ID" value="MBD0777888.1"/>
    <property type="molecule type" value="Genomic_DNA"/>
</dbReference>
<dbReference type="InterPro" id="IPR046947">
    <property type="entry name" value="LytR-like"/>
</dbReference>
<feature type="modified residue" description="4-aspartylphosphate" evidence="1">
    <location>
        <position position="54"/>
    </location>
</feature>
<reference evidence="4" key="1">
    <citation type="submission" date="2020-05" db="EMBL/GenBank/DDBJ databases">
        <title>The draft genome sequence of Maribacter sp. ANRC-HE7.</title>
        <authorList>
            <person name="Mu L."/>
        </authorList>
    </citation>
    <scope>NUCLEOTIDE SEQUENCE</scope>
    <source>
        <strain evidence="4">ANRC-HE7</strain>
    </source>
</reference>
<dbReference type="SMART" id="SM00850">
    <property type="entry name" value="LytTR"/>
    <property type="match status" value="1"/>
</dbReference>
<dbReference type="InterPro" id="IPR011006">
    <property type="entry name" value="CheY-like_superfamily"/>
</dbReference>
<dbReference type="PROSITE" id="PS50110">
    <property type="entry name" value="RESPONSE_REGULATORY"/>
    <property type="match status" value="1"/>
</dbReference>
<accession>A0ABR7V415</accession>
<keyword evidence="1" id="KW-0597">Phosphoprotein</keyword>
<dbReference type="Pfam" id="PF00072">
    <property type="entry name" value="Response_reg"/>
    <property type="match status" value="1"/>
</dbReference>
<dbReference type="InterPro" id="IPR001789">
    <property type="entry name" value="Sig_transdc_resp-reg_receiver"/>
</dbReference>
<dbReference type="Gene3D" id="3.40.50.2300">
    <property type="match status" value="1"/>
</dbReference>
<dbReference type="RefSeq" id="WP_188243398.1">
    <property type="nucleotide sequence ID" value="NZ_JABTCF010000004.1"/>
</dbReference>
<evidence type="ECO:0000313" key="5">
    <source>
        <dbReference type="Proteomes" id="UP001166021"/>
    </source>
</evidence>
<dbReference type="Gene3D" id="2.40.50.1020">
    <property type="entry name" value="LytTr DNA-binding domain"/>
    <property type="match status" value="1"/>
</dbReference>
<dbReference type="SMART" id="SM00448">
    <property type="entry name" value="REC"/>
    <property type="match status" value="1"/>
</dbReference>
<dbReference type="Pfam" id="PF04397">
    <property type="entry name" value="LytTR"/>
    <property type="match status" value="1"/>
</dbReference>
<sequence>MIRCIAIDDEPLALKQIASYIEKTPFLVLENQFESALQAISFLEDNEVDLMFVDINMPDLNGMDFVKSLTNPPKVIFTTAYSEYAIEGFRVDAIDYLLKPIGYSDFLKAAVKAKDRIQVQAGEQTTEVHSNDKFLFIKSEYKILRINLADIKYIEGMREYLRIHLQTEKPIMALMSMKKMEGFLSSDHFMRVHRSYIVNLDKISVVERNRIVFDKNIYIPISEQYKPKFQKYLDDNFLV</sequence>
<gene>
    <name evidence="4" type="ORF">HPE56_08785</name>
</gene>
<feature type="domain" description="Response regulatory" evidence="2">
    <location>
        <begin position="3"/>
        <end position="114"/>
    </location>
</feature>